<feature type="chain" id="PRO_5016366697" evidence="1">
    <location>
        <begin position="22"/>
        <end position="187"/>
    </location>
</feature>
<dbReference type="AlphaFoldDB" id="A0A316DH13"/>
<evidence type="ECO:0000256" key="1">
    <source>
        <dbReference type="SAM" id="SignalP"/>
    </source>
</evidence>
<dbReference type="InterPro" id="IPR011473">
    <property type="entry name" value="DUF1579"/>
</dbReference>
<gene>
    <name evidence="2" type="ORF">LX78_02757</name>
</gene>
<accession>A0A316DH13</accession>
<protein>
    <submittedName>
        <fullName evidence="2">Uncharacterized protein DUF1579</fullName>
    </submittedName>
</protein>
<evidence type="ECO:0000313" key="2">
    <source>
        <dbReference type="EMBL" id="PWK17424.1"/>
    </source>
</evidence>
<dbReference type="Proteomes" id="UP000245430">
    <property type="component" value="Unassembled WGS sequence"/>
</dbReference>
<keyword evidence="1" id="KW-0732">Signal</keyword>
<proteinExistence type="predicted"/>
<keyword evidence="3" id="KW-1185">Reference proteome</keyword>
<dbReference type="RefSeq" id="WP_109683336.1">
    <property type="nucleotide sequence ID" value="NZ_QGGP01000009.1"/>
</dbReference>
<evidence type="ECO:0000313" key="3">
    <source>
        <dbReference type="Proteomes" id="UP000245430"/>
    </source>
</evidence>
<organism evidence="2 3">
    <name type="scientific">Xanthomarina spongicola</name>
    <dbReference type="NCBI Taxonomy" id="570520"/>
    <lineage>
        <taxon>Bacteria</taxon>
        <taxon>Pseudomonadati</taxon>
        <taxon>Bacteroidota</taxon>
        <taxon>Flavobacteriia</taxon>
        <taxon>Flavobacteriales</taxon>
        <taxon>Flavobacteriaceae</taxon>
        <taxon>Xanthomarina</taxon>
    </lineage>
</organism>
<reference evidence="2 3" key="1">
    <citation type="submission" date="2018-05" db="EMBL/GenBank/DDBJ databases">
        <title>Genomic Encyclopedia of Archaeal and Bacterial Type Strains, Phase II (KMG-II): from individual species to whole genera.</title>
        <authorList>
            <person name="Goeker M."/>
        </authorList>
    </citation>
    <scope>NUCLEOTIDE SEQUENCE [LARGE SCALE GENOMIC DNA]</scope>
    <source>
        <strain evidence="2 3">DSM 22637</strain>
    </source>
</reference>
<feature type="signal peptide" evidence="1">
    <location>
        <begin position="1"/>
        <end position="21"/>
    </location>
</feature>
<name>A0A316DH13_9FLAO</name>
<sequence>MKKIIITSICLLLGLSSYSQTPEEMKAWQDNMTPGEHHEWLASMNGEWDATVTMWMDPSQPPNISKATTVNEMIMGGLYQRSSHTGNMMGMPFTGEAITGYDKAQNKFLAIWIDNFGSSIMFLEGQYNPETNVLTLEGNMIDPATGNNLQIREVFTKTSEDSHNFVMYMILDGKEIKNMEINYNRKK</sequence>
<dbReference type="Pfam" id="PF07617">
    <property type="entry name" value="DUF1579"/>
    <property type="match status" value="1"/>
</dbReference>
<comment type="caution">
    <text evidence="2">The sequence shown here is derived from an EMBL/GenBank/DDBJ whole genome shotgun (WGS) entry which is preliminary data.</text>
</comment>
<dbReference type="OrthoDB" id="277821at2"/>
<dbReference type="EMBL" id="QGGP01000009">
    <property type="protein sequence ID" value="PWK17424.1"/>
    <property type="molecule type" value="Genomic_DNA"/>
</dbReference>